<dbReference type="Proteomes" id="UP000762586">
    <property type="component" value="Unassembled WGS sequence"/>
</dbReference>
<reference evidence="3" key="3">
    <citation type="submission" date="2023-11" db="EMBL/GenBank/DDBJ databases">
        <title>Comparative genomics revealed phylogeny of phytopathogenic Pectobacterium aroidearum based on whole-genome sequencing and function of putative horizontal acquire islands in P. aroidearum PccS1.</title>
        <authorList>
            <person name="Fan J."/>
            <person name="Yang L."/>
        </authorList>
    </citation>
    <scope>NUCLEOTIDE SEQUENCE</scope>
    <source>
        <strain evidence="3">NJAU140</strain>
    </source>
</reference>
<dbReference type="GeneID" id="57240864"/>
<evidence type="ECO:0000313" key="2">
    <source>
        <dbReference type="EMBL" id="MBN3108541.1"/>
    </source>
</evidence>
<sequence>MERIVIPANYVHTRTTPFWTKETAPASIWKRHLDAGTRQGVYPRLCVMQGTIRYYGYADETSSEPVETLTIEAGQFGVFPPEKWHRIEALSDDTLFNVDFYVDPKILIEG</sequence>
<dbReference type="SUPFAM" id="SSF51197">
    <property type="entry name" value="Clavaminate synthase-like"/>
    <property type="match status" value="1"/>
</dbReference>
<accession>A0A086EA62</accession>
<dbReference type="InterPro" id="IPR014710">
    <property type="entry name" value="RmlC-like_jellyroll"/>
</dbReference>
<dbReference type="RefSeq" id="WP_014914776.1">
    <property type="nucleotide sequence ID" value="NZ_BSWF01000013.1"/>
</dbReference>
<keyword evidence="6" id="KW-1185">Reference proteome</keyword>
<dbReference type="Pfam" id="PF09313">
    <property type="entry name" value="TehB-like"/>
    <property type="match status" value="1"/>
</dbReference>
<evidence type="ECO:0000313" key="5">
    <source>
        <dbReference type="Proteomes" id="UP000269351"/>
    </source>
</evidence>
<dbReference type="Proteomes" id="UP000269351">
    <property type="component" value="Chromosome"/>
</dbReference>
<dbReference type="InterPro" id="IPR014510">
    <property type="entry name" value="Tellurite-R_YeaR"/>
</dbReference>
<reference evidence="2 6" key="1">
    <citation type="submission" date="2020-07" db="EMBL/GenBank/DDBJ databases">
        <title>A pangenomic view of the genus Pectobacterium provides insights into genome organization, phylogeny, and virulence.</title>
        <authorList>
            <person name="Jonkheer E."/>
            <person name="Brankovics B."/>
            <person name="Houwers I."/>
            <person name="Van Der Wolf J."/>
            <person name="Bonants P."/>
            <person name="Vreeburg R."/>
            <person name="Bollema R."/>
            <person name="De Haan J."/>
            <person name="Berke L."/>
            <person name="De Ridder D."/>
            <person name="Smit S."/>
            <person name="Van Der Lee T.A.J."/>
        </authorList>
    </citation>
    <scope>NUCLEOTIDE SEQUENCE [LARGE SCALE GENOMIC DNA]</scope>
    <source>
        <strain evidence="2 6">NAK:384</strain>
    </source>
</reference>
<dbReference type="Proteomes" id="UP001269968">
    <property type="component" value="Unassembled WGS sequence"/>
</dbReference>
<dbReference type="EMBL" id="CP065031">
    <property type="protein sequence ID" value="QPK22739.1"/>
    <property type="molecule type" value="Genomic_DNA"/>
</dbReference>
<evidence type="ECO:0000259" key="1">
    <source>
        <dbReference type="Pfam" id="PF09313"/>
    </source>
</evidence>
<protein>
    <submittedName>
        <fullName evidence="4">DUF1971 domain-containing protein</fullName>
    </submittedName>
</protein>
<feature type="domain" description="TehB/YeaR-like" evidence="1">
    <location>
        <begin position="14"/>
        <end position="98"/>
    </location>
</feature>
<evidence type="ECO:0000313" key="4">
    <source>
        <dbReference type="EMBL" id="QPK22739.1"/>
    </source>
</evidence>
<evidence type="ECO:0000313" key="6">
    <source>
        <dbReference type="Proteomes" id="UP000762586"/>
    </source>
</evidence>
<name>A0A086EA62_9GAMM</name>
<evidence type="ECO:0000313" key="3">
    <source>
        <dbReference type="EMBL" id="MDY4380584.1"/>
    </source>
</evidence>
<dbReference type="Gene3D" id="2.60.120.10">
    <property type="entry name" value="Jelly Rolls"/>
    <property type="match status" value="1"/>
</dbReference>
<dbReference type="EMBL" id="JAXHOZ010000099">
    <property type="protein sequence ID" value="MDY4380584.1"/>
    <property type="molecule type" value="Genomic_DNA"/>
</dbReference>
<gene>
    <name evidence="4" type="ORF">F126LOC_013815</name>
    <name evidence="2" type="ORF">H4F48_20990</name>
    <name evidence="3" type="ORF">SOV92_22740</name>
</gene>
<proteinExistence type="predicted"/>
<dbReference type="AlphaFoldDB" id="A0A086EA62"/>
<dbReference type="InterPro" id="IPR015392">
    <property type="entry name" value="TehB/YeaR-like_dom"/>
</dbReference>
<dbReference type="PIRSF" id="PIRSF020632">
    <property type="entry name" value="YeaR"/>
    <property type="match status" value="1"/>
</dbReference>
<dbReference type="EMBL" id="JACGET010000031">
    <property type="protein sequence ID" value="MBN3108541.1"/>
    <property type="molecule type" value="Genomic_DNA"/>
</dbReference>
<reference evidence="4 5" key="2">
    <citation type="submission" date="2020-11" db="EMBL/GenBank/DDBJ databases">
        <title>Complete genome sequence of Pectobacterium brasiliense strain F126.</title>
        <authorList>
            <person name="Miroshnikov K."/>
            <person name="Vo T.N.H."/>
            <person name="Khodykina M.V."/>
            <person name="Kabanova A.P."/>
            <person name="Shneider M."/>
            <person name="Korzhenkov A."/>
            <person name="Toschakov S.V."/>
            <person name="Miroshnikov K.A."/>
            <person name="Ignatov A.N."/>
            <person name="Mikhailova Y.V."/>
            <person name="Shelenkov A."/>
            <person name="Yanushevich Y.G."/>
            <person name="Evseev P.V."/>
        </authorList>
    </citation>
    <scope>NUCLEOTIDE SEQUENCE [LARGE SCALE GENOMIC DNA]</scope>
    <source>
        <strain evidence="4 5">F126</strain>
    </source>
</reference>
<organism evidence="4 5">
    <name type="scientific">Pectobacterium brasiliense</name>
    <dbReference type="NCBI Taxonomy" id="180957"/>
    <lineage>
        <taxon>Bacteria</taxon>
        <taxon>Pseudomonadati</taxon>
        <taxon>Pseudomonadota</taxon>
        <taxon>Gammaproteobacteria</taxon>
        <taxon>Enterobacterales</taxon>
        <taxon>Pectobacteriaceae</taxon>
        <taxon>Pectobacterium</taxon>
    </lineage>
</organism>